<dbReference type="GO" id="GO:0005829">
    <property type="term" value="C:cytosol"/>
    <property type="evidence" value="ECO:0007669"/>
    <property type="project" value="TreeGrafter"/>
</dbReference>
<dbReference type="PANTHER" id="PTHR33221:SF5">
    <property type="entry name" value="HTH-TYPE TRANSCRIPTIONAL REGULATOR ISCR"/>
    <property type="match status" value="1"/>
</dbReference>
<evidence type="ECO:0000313" key="2">
    <source>
        <dbReference type="EMBL" id="MBB3932066.1"/>
    </source>
</evidence>
<dbReference type="InterPro" id="IPR036390">
    <property type="entry name" value="WH_DNA-bd_sf"/>
</dbReference>
<dbReference type="EMBL" id="JACIDS010000004">
    <property type="protein sequence ID" value="MBB3932066.1"/>
    <property type="molecule type" value="Genomic_DNA"/>
</dbReference>
<evidence type="ECO:0000313" key="3">
    <source>
        <dbReference type="Proteomes" id="UP000553963"/>
    </source>
</evidence>
<dbReference type="InterPro" id="IPR000944">
    <property type="entry name" value="Tscrpt_reg_Rrf2"/>
</dbReference>
<reference evidence="2 3" key="1">
    <citation type="submission" date="2020-08" db="EMBL/GenBank/DDBJ databases">
        <title>Genomic Encyclopedia of Type Strains, Phase IV (KMG-IV): sequencing the most valuable type-strain genomes for metagenomic binning, comparative biology and taxonomic classification.</title>
        <authorList>
            <person name="Goeker M."/>
        </authorList>
    </citation>
    <scope>NUCLEOTIDE SEQUENCE [LARGE SCALE GENOMIC DNA]</scope>
    <source>
        <strain evidence="2 3">DSM 25966</strain>
    </source>
</reference>
<protein>
    <submittedName>
        <fullName evidence="2">Rrf2 family protein</fullName>
    </submittedName>
</protein>
<dbReference type="NCBIfam" id="TIGR00738">
    <property type="entry name" value="rrf2_super"/>
    <property type="match status" value="1"/>
</dbReference>
<dbReference type="InterPro" id="IPR036388">
    <property type="entry name" value="WH-like_DNA-bd_sf"/>
</dbReference>
<dbReference type="Pfam" id="PF02082">
    <property type="entry name" value="Rrf2"/>
    <property type="match status" value="1"/>
</dbReference>
<evidence type="ECO:0000256" key="1">
    <source>
        <dbReference type="ARBA" id="ARBA00023125"/>
    </source>
</evidence>
<dbReference type="GO" id="GO:0003677">
    <property type="term" value="F:DNA binding"/>
    <property type="evidence" value="ECO:0007669"/>
    <property type="project" value="UniProtKB-KW"/>
</dbReference>
<dbReference type="AlphaFoldDB" id="A0A840AUQ5"/>
<comment type="caution">
    <text evidence="2">The sequence shown here is derived from an EMBL/GenBank/DDBJ whole genome shotgun (WGS) entry which is preliminary data.</text>
</comment>
<keyword evidence="1" id="KW-0238">DNA-binding</keyword>
<dbReference type="SUPFAM" id="SSF46785">
    <property type="entry name" value="Winged helix' DNA-binding domain"/>
    <property type="match status" value="1"/>
</dbReference>
<gene>
    <name evidence="2" type="ORF">GGR25_003124</name>
</gene>
<name>A0A840AUQ5_9HYPH</name>
<dbReference type="PROSITE" id="PS51197">
    <property type="entry name" value="HTH_RRF2_2"/>
    <property type="match status" value="1"/>
</dbReference>
<keyword evidence="3" id="KW-1185">Reference proteome</keyword>
<dbReference type="Gene3D" id="1.10.10.10">
    <property type="entry name" value="Winged helix-like DNA-binding domain superfamily/Winged helix DNA-binding domain"/>
    <property type="match status" value="1"/>
</dbReference>
<organism evidence="2 3">
    <name type="scientific">Kaistia hirudinis</name>
    <dbReference type="NCBI Taxonomy" id="1293440"/>
    <lineage>
        <taxon>Bacteria</taxon>
        <taxon>Pseudomonadati</taxon>
        <taxon>Pseudomonadota</taxon>
        <taxon>Alphaproteobacteria</taxon>
        <taxon>Hyphomicrobiales</taxon>
        <taxon>Kaistiaceae</taxon>
        <taxon>Kaistia</taxon>
    </lineage>
</organism>
<accession>A0A840AUQ5</accession>
<sequence length="189" mass="20820">MSIETIEIMSNARIQAGFSFLDLPPHENAPPRRMRDREPSDMLTRKGKYGLKALVHLARVPPGELALVGDIAAANNIPKKFLDAILGELRNAGFVSSRKGKGGGYRLAQAPEIIRIGDVIRTLDGPLAPIACASRTRYERCDDCDEETCRVRHVMLEVREAIAGVLDKRNLAEMRDMTGTEGLVLLEQA</sequence>
<proteinExistence type="predicted"/>
<dbReference type="Proteomes" id="UP000553963">
    <property type="component" value="Unassembled WGS sequence"/>
</dbReference>
<dbReference type="PANTHER" id="PTHR33221">
    <property type="entry name" value="WINGED HELIX-TURN-HELIX TRANSCRIPTIONAL REGULATOR, RRF2 FAMILY"/>
    <property type="match status" value="1"/>
</dbReference>
<dbReference type="GO" id="GO:0003700">
    <property type="term" value="F:DNA-binding transcription factor activity"/>
    <property type="evidence" value="ECO:0007669"/>
    <property type="project" value="TreeGrafter"/>
</dbReference>